<dbReference type="PRINTS" id="PR00364">
    <property type="entry name" value="DISEASERSIST"/>
</dbReference>
<accession>A0A0F0GWZ0</accession>
<dbReference type="PATRIC" id="fig|68170.10.peg.5350"/>
<evidence type="ECO:0000256" key="3">
    <source>
        <dbReference type="ARBA" id="ARBA00023125"/>
    </source>
</evidence>
<dbReference type="EMBL" id="JYJG01000145">
    <property type="protein sequence ID" value="KJK47096.1"/>
    <property type="molecule type" value="Genomic_DNA"/>
</dbReference>
<keyword evidence="2" id="KW-0805">Transcription regulation</keyword>
<dbReference type="Pfam" id="PF00486">
    <property type="entry name" value="Trans_reg_C"/>
    <property type="match status" value="1"/>
</dbReference>
<dbReference type="SMART" id="SM00028">
    <property type="entry name" value="TPR"/>
    <property type="match status" value="5"/>
</dbReference>
<dbReference type="GO" id="GO:0043531">
    <property type="term" value="F:ADP binding"/>
    <property type="evidence" value="ECO:0007669"/>
    <property type="project" value="InterPro"/>
</dbReference>
<dbReference type="GO" id="GO:0003677">
    <property type="term" value="F:DNA binding"/>
    <property type="evidence" value="ECO:0007669"/>
    <property type="project" value="UniProtKB-UniRule"/>
</dbReference>
<dbReference type="PANTHER" id="PTHR35807">
    <property type="entry name" value="TRANSCRIPTIONAL REGULATOR REDD-RELATED"/>
    <property type="match status" value="1"/>
</dbReference>
<keyword evidence="4" id="KW-0804">Transcription</keyword>
<dbReference type="Gene3D" id="1.10.10.10">
    <property type="entry name" value="Winged helix-like DNA-binding domain superfamily/Winged helix DNA-binding domain"/>
    <property type="match status" value="1"/>
</dbReference>
<gene>
    <name evidence="7" type="ORF">UK23_21470</name>
</gene>
<dbReference type="SUPFAM" id="SSF46894">
    <property type="entry name" value="C-terminal effector domain of the bipartite response regulators"/>
    <property type="match status" value="1"/>
</dbReference>
<dbReference type="SMART" id="SM01043">
    <property type="entry name" value="BTAD"/>
    <property type="match status" value="1"/>
</dbReference>
<dbReference type="Gene3D" id="1.25.40.10">
    <property type="entry name" value="Tetratricopeptide repeat domain"/>
    <property type="match status" value="2"/>
</dbReference>
<dbReference type="CDD" id="cd15831">
    <property type="entry name" value="BTAD"/>
    <property type="match status" value="1"/>
</dbReference>
<keyword evidence="3 5" id="KW-0238">DNA-binding</keyword>
<dbReference type="GO" id="GO:0006355">
    <property type="term" value="P:regulation of DNA-templated transcription"/>
    <property type="evidence" value="ECO:0007669"/>
    <property type="project" value="InterPro"/>
</dbReference>
<dbReference type="PANTHER" id="PTHR35807:SF1">
    <property type="entry name" value="TRANSCRIPTIONAL REGULATOR REDD"/>
    <property type="match status" value="1"/>
</dbReference>
<feature type="DNA-binding region" description="OmpR/PhoB-type" evidence="5">
    <location>
        <begin position="1"/>
        <end position="80"/>
    </location>
</feature>
<dbReference type="InterPro" id="IPR036388">
    <property type="entry name" value="WH-like_DNA-bd_sf"/>
</dbReference>
<reference evidence="7 8" key="1">
    <citation type="submission" date="2015-02" db="EMBL/GenBank/DDBJ databases">
        <authorList>
            <person name="Ju K.-S."/>
            <person name="Doroghazi J.R."/>
            <person name="Metcalf W."/>
        </authorList>
    </citation>
    <scope>NUCLEOTIDE SEQUENCE [LARGE SCALE GENOMIC DNA]</scope>
    <source>
        <strain evidence="7 8">NRRL B-16140</strain>
    </source>
</reference>
<dbReference type="Pfam" id="PF13424">
    <property type="entry name" value="TPR_12"/>
    <property type="match status" value="1"/>
</dbReference>
<evidence type="ECO:0000256" key="5">
    <source>
        <dbReference type="PROSITE-ProRule" id="PRU01091"/>
    </source>
</evidence>
<evidence type="ECO:0000256" key="1">
    <source>
        <dbReference type="ARBA" id="ARBA00005820"/>
    </source>
</evidence>
<dbReference type="AlphaFoldDB" id="A0A0F0GWZ0"/>
<proteinExistence type="inferred from homology"/>
<dbReference type="SUPFAM" id="SSF52540">
    <property type="entry name" value="P-loop containing nucleoside triphosphate hydrolases"/>
    <property type="match status" value="1"/>
</dbReference>
<dbReference type="InterPro" id="IPR027417">
    <property type="entry name" value="P-loop_NTPase"/>
</dbReference>
<dbReference type="InterPro" id="IPR051677">
    <property type="entry name" value="AfsR-DnrI-RedD_regulator"/>
</dbReference>
<dbReference type="InterPro" id="IPR016032">
    <property type="entry name" value="Sig_transdc_resp-reg_C-effctor"/>
</dbReference>
<dbReference type="Gene3D" id="3.40.50.300">
    <property type="entry name" value="P-loop containing nucleotide triphosphate hydrolases"/>
    <property type="match status" value="1"/>
</dbReference>
<organism evidence="7 8">
    <name type="scientific">Lentzea aerocolonigenes</name>
    <name type="common">Lechevalieria aerocolonigenes</name>
    <name type="synonym">Saccharothrix aerocolonigenes</name>
    <dbReference type="NCBI Taxonomy" id="68170"/>
    <lineage>
        <taxon>Bacteria</taxon>
        <taxon>Bacillati</taxon>
        <taxon>Actinomycetota</taxon>
        <taxon>Actinomycetes</taxon>
        <taxon>Pseudonocardiales</taxon>
        <taxon>Pseudonocardiaceae</taxon>
        <taxon>Lentzea</taxon>
    </lineage>
</organism>
<dbReference type="InterPro" id="IPR001867">
    <property type="entry name" value="OmpR/PhoB-type_DNA-bd"/>
</dbReference>
<dbReference type="PROSITE" id="PS51755">
    <property type="entry name" value="OMPR_PHOB"/>
    <property type="match status" value="1"/>
</dbReference>
<keyword evidence="8" id="KW-1185">Reference proteome</keyword>
<dbReference type="Proteomes" id="UP000033393">
    <property type="component" value="Unassembled WGS sequence"/>
</dbReference>
<evidence type="ECO:0000256" key="2">
    <source>
        <dbReference type="ARBA" id="ARBA00023015"/>
    </source>
</evidence>
<name>A0A0F0GWZ0_LENAE</name>
<sequence>MEAHAGGERLALGPAMQRKVLAVMLVNVGQVVSSDQIIDSVWHNAPPYSALSTLYTYIARLRKVDGLEIARRPGGYLLDVEPESVDLHRFRTLVRRARDLPDDSAADLIEEALGLWRGEPFDGADTPWFVQQRAAFEEERFAARLRHGDIALRCGRHGELLPELTALAAEHPLDERVAAQLLLALYRDGRQAEALRYYEDLRVRLVEELGADPSPELQLLHRQMLTGDVAIAVSDRQVAPCQLPAPPPVFVGRTDIKAELDGPVNGVVVVGGPGGVGKTALVLRWAHDHASRFPDGQLHVNLRGFDPSAPPAQADVVLHSFLGALGVLPERMPDGVDARSALFRERVAGRRMLVVLDNALHEDQVRPLLPGGNTSLVVVTSRNRLTGLAVSDQARLVTVPMLTDDEAVTLLTERLGGARLEDSAALHDLIRLTAGLPLALAVVAARALAHPAFPLRALVKELQDEHSRLDALDAGEPASNVRAVTSWSYRRLSPAAGRLFRLLGVHPGPDIELAASAALAGARPAEVRRLLDELIRAHVLEQPAPGRFASHDLLRAFAREETTPEEARKALGRVLDHYLHTGFAAERQLSPHWPPIDLAPPHLDVTPLRIGSYDEAIDWFTAERAALLACADLAARNGWDVHAWQLPWVLSTYLTRSGHWDERAASQRAALAAARRLDDHTALAEVLLLLGRGHSVQGDQPRAIDELTEALTSYRTITNRTGEGITQFSLGLAHARRGDPATALEHAQQALTLFRGTGNRAWETFSLTAVGWYHVLLGEIDLAADIGTAALRLLDEVGDRDCEAHTHRMLGVVQQQRGDHAAAAVHHQRARELFRGLGDSYSEAATADQLGDSFQALGDNSAARESWLRAETLFEALGLPEADTVRAKLAD</sequence>
<feature type="domain" description="OmpR/PhoB-type" evidence="6">
    <location>
        <begin position="1"/>
        <end position="80"/>
    </location>
</feature>
<dbReference type="InterPro" id="IPR011990">
    <property type="entry name" value="TPR-like_helical_dom_sf"/>
</dbReference>
<dbReference type="InterPro" id="IPR005158">
    <property type="entry name" value="BTAD"/>
</dbReference>
<evidence type="ECO:0000256" key="4">
    <source>
        <dbReference type="ARBA" id="ARBA00023163"/>
    </source>
</evidence>
<dbReference type="InterPro" id="IPR019734">
    <property type="entry name" value="TPR_rpt"/>
</dbReference>
<comment type="similarity">
    <text evidence="1">Belongs to the AfsR/DnrI/RedD regulatory family.</text>
</comment>
<dbReference type="SUPFAM" id="SSF48452">
    <property type="entry name" value="TPR-like"/>
    <property type="match status" value="3"/>
</dbReference>
<dbReference type="SMART" id="SM00862">
    <property type="entry name" value="Trans_reg_C"/>
    <property type="match status" value="1"/>
</dbReference>
<evidence type="ECO:0000313" key="7">
    <source>
        <dbReference type="EMBL" id="KJK47096.1"/>
    </source>
</evidence>
<evidence type="ECO:0000259" key="6">
    <source>
        <dbReference type="PROSITE" id="PS51755"/>
    </source>
</evidence>
<dbReference type="Pfam" id="PF03704">
    <property type="entry name" value="BTAD"/>
    <property type="match status" value="1"/>
</dbReference>
<dbReference type="GO" id="GO:0000160">
    <property type="term" value="P:phosphorelay signal transduction system"/>
    <property type="evidence" value="ECO:0007669"/>
    <property type="project" value="InterPro"/>
</dbReference>
<evidence type="ECO:0000313" key="8">
    <source>
        <dbReference type="Proteomes" id="UP000033393"/>
    </source>
</evidence>
<comment type="caution">
    <text evidence="7">The sequence shown here is derived from an EMBL/GenBank/DDBJ whole genome shotgun (WGS) entry which is preliminary data.</text>
</comment>
<protein>
    <recommendedName>
        <fullName evidence="6">OmpR/PhoB-type domain-containing protein</fullName>
    </recommendedName>
</protein>